<feature type="transmembrane region" description="Helical" evidence="9">
    <location>
        <begin position="270"/>
        <end position="294"/>
    </location>
</feature>
<keyword evidence="6 9" id="KW-1133">Transmembrane helix</keyword>
<keyword evidence="3" id="KW-0813">Transport</keyword>
<evidence type="ECO:0000256" key="6">
    <source>
        <dbReference type="ARBA" id="ARBA00022989"/>
    </source>
</evidence>
<reference evidence="10 11" key="1">
    <citation type="submission" date="2019-09" db="EMBL/GenBank/DDBJ databases">
        <title>Goodfellowia gen. nov., a new genus of the Pseudonocardineae related to Actinoalloteichus, containing Goodfellowia coeruleoviolacea gen. nov., comb. nov. gen. nov., comb. nov.</title>
        <authorList>
            <person name="Labeda D."/>
        </authorList>
    </citation>
    <scope>NUCLEOTIDE SEQUENCE [LARGE SCALE GENOMIC DNA]</scope>
    <source>
        <strain evidence="10 11">AN110305</strain>
    </source>
</reference>
<comment type="caution">
    <text evidence="10">The sequence shown here is derived from an EMBL/GenBank/DDBJ whole genome shotgun (WGS) entry which is preliminary data.</text>
</comment>
<dbReference type="Pfam" id="PF01594">
    <property type="entry name" value="AI-2E_transport"/>
    <property type="match status" value="1"/>
</dbReference>
<gene>
    <name evidence="10" type="ORF">F0L68_25905</name>
</gene>
<evidence type="ECO:0000256" key="1">
    <source>
        <dbReference type="ARBA" id="ARBA00004651"/>
    </source>
</evidence>
<evidence type="ECO:0000313" key="11">
    <source>
        <dbReference type="Proteomes" id="UP000323454"/>
    </source>
</evidence>
<evidence type="ECO:0000256" key="2">
    <source>
        <dbReference type="ARBA" id="ARBA00009773"/>
    </source>
</evidence>
<feature type="transmembrane region" description="Helical" evidence="9">
    <location>
        <begin position="76"/>
        <end position="97"/>
    </location>
</feature>
<dbReference type="RefSeq" id="WP_149852411.1">
    <property type="nucleotide sequence ID" value="NZ_VUOB01000048.1"/>
</dbReference>
<dbReference type="AlphaFoldDB" id="A0A5B2X0T0"/>
<feature type="transmembrane region" description="Helical" evidence="9">
    <location>
        <begin position="155"/>
        <end position="180"/>
    </location>
</feature>
<dbReference type="OrthoDB" id="9784366at2"/>
<evidence type="ECO:0000256" key="3">
    <source>
        <dbReference type="ARBA" id="ARBA00022448"/>
    </source>
</evidence>
<comment type="similarity">
    <text evidence="2">Belongs to the autoinducer-2 exporter (AI-2E) (TC 2.A.86) family.</text>
</comment>
<dbReference type="PANTHER" id="PTHR21716:SF53">
    <property type="entry name" value="PERMEASE PERM-RELATED"/>
    <property type="match status" value="1"/>
</dbReference>
<proteinExistence type="inferred from homology"/>
<keyword evidence="5 9" id="KW-0812">Transmembrane</keyword>
<sequence>MDAREDEVTRSVPRLLRTSAAVSWRFVVVIAGLYVVVQAVSYLAPVVIPVAIALLLAALLSPAIARLVAWRVPRGVATAVVLIGGLAVVGGVLTFVITEFSNGLPQLSQQVNKSLDAIRTWLRDDMHVNQQQIQDFFGRIVDTLKNNQAEITSGALSTVATVGELLTGFLLMLFTLIFFLHDGDGIWRFLTRAVPVDVRDRVDVAGRRGFASLVSYVRATAAVAVVDAVGIGIGLWIIGVPLVVPLAALVFLGAFIPIIGAVLTGAVAVLIALVANGVVPALVVLAVLIGVMQLESHVLQPLLLGRAVKLHPLAVVLSIAAGLLAGGIAGALLAVPLLAVLNSGVRSLLSNSDSQVRPSEVDATAAAEAGPAESGQAKSGQAESGSADATPAG</sequence>
<dbReference type="GO" id="GO:0005886">
    <property type="term" value="C:plasma membrane"/>
    <property type="evidence" value="ECO:0007669"/>
    <property type="project" value="UniProtKB-SubCell"/>
</dbReference>
<feature type="region of interest" description="Disordered" evidence="8">
    <location>
        <begin position="353"/>
        <end position="393"/>
    </location>
</feature>
<feature type="transmembrane region" description="Helical" evidence="9">
    <location>
        <begin position="46"/>
        <end position="69"/>
    </location>
</feature>
<keyword evidence="7 9" id="KW-0472">Membrane</keyword>
<feature type="compositionally biased region" description="Low complexity" evidence="8">
    <location>
        <begin position="363"/>
        <end position="377"/>
    </location>
</feature>
<accession>A0A5B2X0T0</accession>
<keyword evidence="4" id="KW-1003">Cell membrane</keyword>
<feature type="transmembrane region" description="Helical" evidence="9">
    <location>
        <begin position="21"/>
        <end position="40"/>
    </location>
</feature>
<dbReference type="EMBL" id="VUOB01000048">
    <property type="protein sequence ID" value="KAA2256934.1"/>
    <property type="molecule type" value="Genomic_DNA"/>
</dbReference>
<comment type="subcellular location">
    <subcellularLocation>
        <location evidence="1">Cell membrane</location>
        <topology evidence="1">Multi-pass membrane protein</topology>
    </subcellularLocation>
</comment>
<feature type="transmembrane region" description="Helical" evidence="9">
    <location>
        <begin position="216"/>
        <end position="238"/>
    </location>
</feature>
<name>A0A5B2X0T0_9PSEU</name>
<organism evidence="10 11">
    <name type="scientific">Solihabitans fulvus</name>
    <dbReference type="NCBI Taxonomy" id="1892852"/>
    <lineage>
        <taxon>Bacteria</taxon>
        <taxon>Bacillati</taxon>
        <taxon>Actinomycetota</taxon>
        <taxon>Actinomycetes</taxon>
        <taxon>Pseudonocardiales</taxon>
        <taxon>Pseudonocardiaceae</taxon>
        <taxon>Solihabitans</taxon>
    </lineage>
</organism>
<keyword evidence="11" id="KW-1185">Reference proteome</keyword>
<evidence type="ECO:0000256" key="7">
    <source>
        <dbReference type="ARBA" id="ARBA00023136"/>
    </source>
</evidence>
<feature type="transmembrane region" description="Helical" evidence="9">
    <location>
        <begin position="244"/>
        <end position="263"/>
    </location>
</feature>
<evidence type="ECO:0000256" key="5">
    <source>
        <dbReference type="ARBA" id="ARBA00022692"/>
    </source>
</evidence>
<evidence type="ECO:0000256" key="4">
    <source>
        <dbReference type="ARBA" id="ARBA00022475"/>
    </source>
</evidence>
<feature type="transmembrane region" description="Helical" evidence="9">
    <location>
        <begin position="314"/>
        <end position="341"/>
    </location>
</feature>
<dbReference type="InterPro" id="IPR002549">
    <property type="entry name" value="AI-2E-like"/>
</dbReference>
<evidence type="ECO:0000313" key="10">
    <source>
        <dbReference type="EMBL" id="KAA2256934.1"/>
    </source>
</evidence>
<dbReference type="GO" id="GO:0055085">
    <property type="term" value="P:transmembrane transport"/>
    <property type="evidence" value="ECO:0007669"/>
    <property type="project" value="TreeGrafter"/>
</dbReference>
<evidence type="ECO:0000256" key="9">
    <source>
        <dbReference type="SAM" id="Phobius"/>
    </source>
</evidence>
<evidence type="ECO:0000256" key="8">
    <source>
        <dbReference type="SAM" id="MobiDB-lite"/>
    </source>
</evidence>
<dbReference type="PANTHER" id="PTHR21716">
    <property type="entry name" value="TRANSMEMBRANE PROTEIN"/>
    <property type="match status" value="1"/>
</dbReference>
<dbReference type="Proteomes" id="UP000323454">
    <property type="component" value="Unassembled WGS sequence"/>
</dbReference>
<reference evidence="10 11" key="2">
    <citation type="submission" date="2019-09" db="EMBL/GenBank/DDBJ databases">
        <authorList>
            <person name="Jin C."/>
        </authorList>
    </citation>
    <scope>NUCLEOTIDE SEQUENCE [LARGE SCALE GENOMIC DNA]</scope>
    <source>
        <strain evidence="10 11">AN110305</strain>
    </source>
</reference>
<protein>
    <submittedName>
        <fullName evidence="10">AI-2E family transporter</fullName>
    </submittedName>
</protein>